<evidence type="ECO:0000313" key="2">
    <source>
        <dbReference type="Proteomes" id="UP000013909"/>
    </source>
</evidence>
<dbReference type="InterPro" id="IPR013783">
    <property type="entry name" value="Ig-like_fold"/>
</dbReference>
<proteinExistence type="predicted"/>
<dbReference type="EMBL" id="AQHR01000059">
    <property type="protein sequence ID" value="EON77286.1"/>
    <property type="molecule type" value="Genomic_DNA"/>
</dbReference>
<comment type="caution">
    <text evidence="1">The sequence shown here is derived from an EMBL/GenBank/DDBJ whole genome shotgun (WGS) entry which is preliminary data.</text>
</comment>
<dbReference type="AlphaFoldDB" id="R7ZT08"/>
<sequence length="132" mass="14674">MNFSTLTWIVFAGIQSVTSFSIQPEGIYDLEATEVIVNTTETGERYFAYVITNVGSEPAPAGSYEVFLSVNGKVISLDTKTSALDPGKSILYTSETKFSPDRKKKKLKYKLTIHTKDGNKSNNQHKGVVEWE</sequence>
<evidence type="ECO:0000313" key="1">
    <source>
        <dbReference type="EMBL" id="EON77286.1"/>
    </source>
</evidence>
<dbReference type="Gene3D" id="2.60.40.10">
    <property type="entry name" value="Immunoglobulins"/>
    <property type="match status" value="1"/>
</dbReference>
<evidence type="ECO:0008006" key="3">
    <source>
        <dbReference type="Google" id="ProtNLM"/>
    </source>
</evidence>
<organism evidence="1 2">
    <name type="scientific">Lunatimonas lonarensis</name>
    <dbReference type="NCBI Taxonomy" id="1232681"/>
    <lineage>
        <taxon>Bacteria</taxon>
        <taxon>Pseudomonadati</taxon>
        <taxon>Bacteroidota</taxon>
        <taxon>Cytophagia</taxon>
        <taxon>Cytophagales</taxon>
        <taxon>Cyclobacteriaceae</taxon>
    </lineage>
</organism>
<dbReference type="OrthoDB" id="840023at2"/>
<protein>
    <recommendedName>
        <fullName evidence="3">CARDB domain-containing protein</fullName>
    </recommendedName>
</protein>
<keyword evidence="2" id="KW-1185">Reference proteome</keyword>
<accession>R7ZT08</accession>
<dbReference type="Proteomes" id="UP000013909">
    <property type="component" value="Unassembled WGS sequence"/>
</dbReference>
<name>R7ZT08_9BACT</name>
<reference evidence="1 2" key="1">
    <citation type="submission" date="2013-02" db="EMBL/GenBank/DDBJ databases">
        <title>A novel strain isolated from Lonar lake, Maharashtra, India.</title>
        <authorList>
            <person name="Singh A."/>
        </authorList>
    </citation>
    <scope>NUCLEOTIDE SEQUENCE [LARGE SCALE GENOMIC DNA]</scope>
    <source>
        <strain evidence="1 2">AK24</strain>
    </source>
</reference>
<dbReference type="STRING" id="1232681.ADIS_2154"/>
<gene>
    <name evidence="1" type="ORF">ADIS_2154</name>
</gene>
<dbReference type="RefSeq" id="WP_010854292.1">
    <property type="nucleotide sequence ID" value="NZ_AQHR01000059.1"/>
</dbReference>